<comment type="caution">
    <text evidence="2">The sequence shown here is derived from an EMBL/GenBank/DDBJ whole genome shotgun (WGS) entry which is preliminary data.</text>
</comment>
<evidence type="ECO:0000313" key="2">
    <source>
        <dbReference type="EMBL" id="KAK1792096.1"/>
    </source>
</evidence>
<dbReference type="EMBL" id="JAROKS010000019">
    <property type="protein sequence ID" value="KAK1792096.1"/>
    <property type="molecule type" value="Genomic_DNA"/>
</dbReference>
<protein>
    <submittedName>
        <fullName evidence="2">Uncharacterized protein</fullName>
    </submittedName>
</protein>
<keyword evidence="3" id="KW-1185">Reference proteome</keyword>
<sequence length="110" mass="12344">MYPSPQNQFVIHTLIGMLQSSQFFDEYQRQDLAVMYPSKRIGAVDPGRPAKDPIRKLYGHSPQAVCNPRPKMADGDPEGKQKMRREEKASREASQHQEQAEGSGTPSSLT</sequence>
<evidence type="ECO:0000313" key="3">
    <source>
        <dbReference type="Proteomes" id="UP001239994"/>
    </source>
</evidence>
<proteinExistence type="predicted"/>
<feature type="region of interest" description="Disordered" evidence="1">
    <location>
        <begin position="40"/>
        <end position="110"/>
    </location>
</feature>
<dbReference type="Proteomes" id="UP001239994">
    <property type="component" value="Unassembled WGS sequence"/>
</dbReference>
<feature type="compositionally biased region" description="Polar residues" evidence="1">
    <location>
        <begin position="100"/>
        <end position="110"/>
    </location>
</feature>
<gene>
    <name evidence="2" type="ORF">P4O66_001874</name>
</gene>
<dbReference type="AlphaFoldDB" id="A0AAD8Z416"/>
<organism evidence="2 3">
    <name type="scientific">Electrophorus voltai</name>
    <dbReference type="NCBI Taxonomy" id="2609070"/>
    <lineage>
        <taxon>Eukaryota</taxon>
        <taxon>Metazoa</taxon>
        <taxon>Chordata</taxon>
        <taxon>Craniata</taxon>
        <taxon>Vertebrata</taxon>
        <taxon>Euteleostomi</taxon>
        <taxon>Actinopterygii</taxon>
        <taxon>Neopterygii</taxon>
        <taxon>Teleostei</taxon>
        <taxon>Ostariophysi</taxon>
        <taxon>Gymnotiformes</taxon>
        <taxon>Gymnotoidei</taxon>
        <taxon>Gymnotidae</taxon>
        <taxon>Electrophorus</taxon>
    </lineage>
</organism>
<accession>A0AAD8Z416</accession>
<name>A0AAD8Z416_9TELE</name>
<feature type="compositionally biased region" description="Basic and acidic residues" evidence="1">
    <location>
        <begin position="71"/>
        <end position="99"/>
    </location>
</feature>
<evidence type="ECO:0000256" key="1">
    <source>
        <dbReference type="SAM" id="MobiDB-lite"/>
    </source>
</evidence>
<reference evidence="2" key="1">
    <citation type="submission" date="2023-03" db="EMBL/GenBank/DDBJ databases">
        <title>Electrophorus voltai genome.</title>
        <authorList>
            <person name="Bian C."/>
        </authorList>
    </citation>
    <scope>NUCLEOTIDE SEQUENCE</scope>
    <source>
        <strain evidence="2">CB-2022</strain>
        <tissue evidence="2">Muscle</tissue>
    </source>
</reference>